<comment type="similarity">
    <text evidence="2">Belongs to the corazonin family.</text>
</comment>
<feature type="chain" id="PRO_5008398462" description="Pro-corazonin" evidence="12">
    <location>
        <begin position="23"/>
        <end position="148"/>
    </location>
</feature>
<dbReference type="PROSITE" id="PS51257">
    <property type="entry name" value="PROKAR_LIPOPROTEIN"/>
    <property type="match status" value="1"/>
</dbReference>
<dbReference type="EnsemblMetazoa" id="GAUT003311-RA">
    <property type="protein sequence ID" value="GAUT003311-PA"/>
    <property type="gene ID" value="GAUT003311"/>
</dbReference>
<protein>
    <recommendedName>
        <fullName evidence="3">Pro-corazonin</fullName>
    </recommendedName>
</protein>
<keyword evidence="6 12" id="KW-0732">Signal</keyword>
<dbReference type="GO" id="GO:0007218">
    <property type="term" value="P:neuropeptide signaling pathway"/>
    <property type="evidence" value="ECO:0007669"/>
    <property type="project" value="UniProtKB-KW"/>
</dbReference>
<evidence type="ECO:0000256" key="1">
    <source>
        <dbReference type="ARBA" id="ARBA00004613"/>
    </source>
</evidence>
<dbReference type="VEuPathDB" id="VectorBase:GAUT003311"/>
<evidence type="ECO:0000256" key="10">
    <source>
        <dbReference type="ARBA" id="ARBA00024842"/>
    </source>
</evidence>
<dbReference type="Proteomes" id="UP000078200">
    <property type="component" value="Unassembled WGS sequence"/>
</dbReference>
<organism evidence="13 14">
    <name type="scientific">Glossina austeni</name>
    <name type="common">Savannah tsetse fly</name>
    <dbReference type="NCBI Taxonomy" id="7395"/>
    <lineage>
        <taxon>Eukaryota</taxon>
        <taxon>Metazoa</taxon>
        <taxon>Ecdysozoa</taxon>
        <taxon>Arthropoda</taxon>
        <taxon>Hexapoda</taxon>
        <taxon>Insecta</taxon>
        <taxon>Pterygota</taxon>
        <taxon>Neoptera</taxon>
        <taxon>Endopterygota</taxon>
        <taxon>Diptera</taxon>
        <taxon>Brachycera</taxon>
        <taxon>Muscomorpha</taxon>
        <taxon>Hippoboscoidea</taxon>
        <taxon>Glossinidae</taxon>
        <taxon>Glossina</taxon>
    </lineage>
</organism>
<evidence type="ECO:0000256" key="11">
    <source>
        <dbReference type="SAM" id="MobiDB-lite"/>
    </source>
</evidence>
<evidence type="ECO:0000256" key="12">
    <source>
        <dbReference type="SAM" id="SignalP"/>
    </source>
</evidence>
<keyword evidence="5" id="KW-0165">Cleavage on pair of basic residues</keyword>
<evidence type="ECO:0000256" key="6">
    <source>
        <dbReference type="ARBA" id="ARBA00022729"/>
    </source>
</evidence>
<dbReference type="GO" id="GO:0005576">
    <property type="term" value="C:extracellular region"/>
    <property type="evidence" value="ECO:0007669"/>
    <property type="project" value="UniProtKB-SubCell"/>
</dbReference>
<feature type="signal peptide" evidence="12">
    <location>
        <begin position="1"/>
        <end position="22"/>
    </location>
</feature>
<evidence type="ECO:0000256" key="9">
    <source>
        <dbReference type="ARBA" id="ARBA00023320"/>
    </source>
</evidence>
<accession>A0A1A9UFM3</accession>
<feature type="compositionally biased region" description="Polar residues" evidence="11">
    <location>
        <begin position="98"/>
        <end position="111"/>
    </location>
</feature>
<evidence type="ECO:0000313" key="13">
    <source>
        <dbReference type="EnsemblMetazoa" id="GAUT003311-PA"/>
    </source>
</evidence>
<feature type="region of interest" description="Disordered" evidence="11">
    <location>
        <begin position="98"/>
        <end position="125"/>
    </location>
</feature>
<dbReference type="GO" id="GO:0071858">
    <property type="term" value="F:corazonin receptor binding"/>
    <property type="evidence" value="ECO:0007669"/>
    <property type="project" value="InterPro"/>
</dbReference>
<evidence type="ECO:0000313" key="14">
    <source>
        <dbReference type="Proteomes" id="UP000078200"/>
    </source>
</evidence>
<sequence length="148" mass="17019">MLRFTLLPLLLLSIMFSMSCKGQTFQYSRGWRNGKRGGIAMSNSNNYHHLRREEENIPEILETQQDGVDSRLERCLLQFQHFLKNPLFHRAATASASYGVNPSSGNQNHDSNNNNNNNNPLYGRNHHQSNEMLEELGNSVDSNDYVRH</sequence>
<proteinExistence type="inferred from homology"/>
<comment type="function">
    <text evidence="10">Cardioactive peptide. Corazonin is probably involved in the physiological regulation of the heart beat. Clock (Clk) and cycle (cyc) proteins negatively regulate Crz transcription in a cell-specific manner.</text>
</comment>
<dbReference type="GO" id="GO:0045823">
    <property type="term" value="P:positive regulation of heart contraction"/>
    <property type="evidence" value="ECO:0007669"/>
    <property type="project" value="InterPro"/>
</dbReference>
<dbReference type="InterPro" id="IPR020190">
    <property type="entry name" value="Procorazonin"/>
</dbReference>
<dbReference type="AlphaFoldDB" id="A0A1A9UFM3"/>
<reference evidence="13" key="1">
    <citation type="submission" date="2020-05" db="UniProtKB">
        <authorList>
            <consortium name="EnsemblMetazoa"/>
        </authorList>
    </citation>
    <scope>IDENTIFICATION</scope>
    <source>
        <strain evidence="13">TTRI</strain>
    </source>
</reference>
<dbReference type="STRING" id="7395.A0A1A9UFM3"/>
<comment type="subcellular location">
    <subcellularLocation>
        <location evidence="1">Secreted</location>
    </subcellularLocation>
</comment>
<dbReference type="Pfam" id="PF17308">
    <property type="entry name" value="Corazonin"/>
    <property type="match status" value="1"/>
</dbReference>
<evidence type="ECO:0000256" key="3">
    <source>
        <dbReference type="ARBA" id="ARBA00014144"/>
    </source>
</evidence>
<keyword evidence="9" id="KW-0527">Neuropeptide</keyword>
<evidence type="ECO:0000256" key="4">
    <source>
        <dbReference type="ARBA" id="ARBA00022525"/>
    </source>
</evidence>
<keyword evidence="14" id="KW-1185">Reference proteome</keyword>
<evidence type="ECO:0000256" key="7">
    <source>
        <dbReference type="ARBA" id="ARBA00022815"/>
    </source>
</evidence>
<keyword evidence="4" id="KW-0964">Secreted</keyword>
<name>A0A1A9UFM3_GLOAU</name>
<evidence type="ECO:0000256" key="8">
    <source>
        <dbReference type="ARBA" id="ARBA00023283"/>
    </source>
</evidence>
<keyword evidence="7" id="KW-0027">Amidation</keyword>
<evidence type="ECO:0000256" key="2">
    <source>
        <dbReference type="ARBA" id="ARBA00009635"/>
    </source>
</evidence>
<evidence type="ECO:0000256" key="5">
    <source>
        <dbReference type="ARBA" id="ARBA00022685"/>
    </source>
</evidence>
<keyword evidence="8" id="KW-0873">Pyrrolidone carboxylic acid</keyword>